<evidence type="ECO:0000256" key="3">
    <source>
        <dbReference type="ARBA" id="ARBA00023140"/>
    </source>
</evidence>
<dbReference type="Proteomes" id="UP000054928">
    <property type="component" value="Unassembled WGS sequence"/>
</dbReference>
<name>A0A0P1B951_PLAHL</name>
<dbReference type="STRING" id="4781.A0A0P1B951"/>
<dbReference type="PANTHER" id="PTHR12652">
    <property type="entry name" value="PEROXISOMAL BIOGENESIS FACTOR 11"/>
    <property type="match status" value="1"/>
</dbReference>
<evidence type="ECO:0000256" key="2">
    <source>
        <dbReference type="ARBA" id="ARBA00023136"/>
    </source>
</evidence>
<dbReference type="PANTHER" id="PTHR12652:SF25">
    <property type="entry name" value="MICROBODY (PEROXISOME) PROLIFERATION PROTEIN PEROXIN 11C (EUROFUNG)"/>
    <property type="match status" value="1"/>
</dbReference>
<dbReference type="GO" id="GO:0005778">
    <property type="term" value="C:peroxisomal membrane"/>
    <property type="evidence" value="ECO:0007669"/>
    <property type="project" value="UniProtKB-SubCell"/>
</dbReference>
<dbReference type="EMBL" id="CCYD01000116">
    <property type="protein sequence ID" value="CEG50509.1"/>
    <property type="molecule type" value="Genomic_DNA"/>
</dbReference>
<reference evidence="6" key="1">
    <citation type="submission" date="2014-09" db="EMBL/GenBank/DDBJ databases">
        <authorList>
            <person name="Sharma Rahul"/>
            <person name="Thines Marco"/>
        </authorList>
    </citation>
    <scope>NUCLEOTIDE SEQUENCE [LARGE SCALE GENOMIC DNA]</scope>
</reference>
<evidence type="ECO:0000313" key="6">
    <source>
        <dbReference type="Proteomes" id="UP000054928"/>
    </source>
</evidence>
<organism evidence="5 6">
    <name type="scientific">Plasmopara halstedii</name>
    <name type="common">Downy mildew of sunflower</name>
    <dbReference type="NCBI Taxonomy" id="4781"/>
    <lineage>
        <taxon>Eukaryota</taxon>
        <taxon>Sar</taxon>
        <taxon>Stramenopiles</taxon>
        <taxon>Oomycota</taxon>
        <taxon>Peronosporomycetes</taxon>
        <taxon>Peronosporales</taxon>
        <taxon>Peronosporaceae</taxon>
        <taxon>Plasmopara</taxon>
    </lineage>
</organism>
<dbReference type="GO" id="GO:0016559">
    <property type="term" value="P:peroxisome fission"/>
    <property type="evidence" value="ECO:0007669"/>
    <property type="project" value="InterPro"/>
</dbReference>
<dbReference type="GeneID" id="36395703"/>
<evidence type="ECO:0000256" key="1">
    <source>
        <dbReference type="ARBA" id="ARBA00022593"/>
    </source>
</evidence>
<accession>A0A0P1B951</accession>
<keyword evidence="3" id="KW-0576">Peroxisome</keyword>
<evidence type="ECO:0000313" key="5">
    <source>
        <dbReference type="EMBL" id="CEG50509.1"/>
    </source>
</evidence>
<keyword evidence="2" id="KW-0472">Membrane</keyword>
<dbReference type="OMA" id="AGPCIHW"/>
<dbReference type="AlphaFoldDB" id="A0A0P1B951"/>
<dbReference type="OrthoDB" id="10005898at2759"/>
<keyword evidence="1" id="KW-0962">Peroxisome biogenesis</keyword>
<proteinExistence type="predicted"/>
<dbReference type="RefSeq" id="XP_024586878.1">
    <property type="nucleotide sequence ID" value="XM_024718423.1"/>
</dbReference>
<evidence type="ECO:0000256" key="4">
    <source>
        <dbReference type="ARBA" id="ARBA00046271"/>
    </source>
</evidence>
<comment type="subcellular location">
    <subcellularLocation>
        <location evidence="4">Peroxisome membrane</location>
    </subcellularLocation>
</comment>
<keyword evidence="6" id="KW-1185">Reference proteome</keyword>
<protein>
    <recommendedName>
        <fullName evidence="7">Peroxisomal biogenesis factor 11</fullName>
    </recommendedName>
</protein>
<dbReference type="Pfam" id="PF05648">
    <property type="entry name" value="PEX11"/>
    <property type="match status" value="1"/>
</dbReference>
<sequence>MKTNKIPPLLDVDKFARFSSRTIDADKFYKTIGYGLGAVGHLMAHTMQKETETSKGFQAIASNISMARYVIRFTGGVESFAAWKNDSWCYGDDSEHIKQVVRLQALSMIIYYPLEHISYIGFVAPKLLDIDAMKVSRQSCQAWGIYIILDVYANAIRFLTLTSKEKQIKEQMDLSDEERATLLTSIQLRRRELYYVQLRNFLFAGPCFHWSFQKSFLPEHLIYFDMIRIDVAM</sequence>
<evidence type="ECO:0008006" key="7">
    <source>
        <dbReference type="Google" id="ProtNLM"/>
    </source>
</evidence>
<dbReference type="InterPro" id="IPR008733">
    <property type="entry name" value="PEX11"/>
</dbReference>